<dbReference type="AlphaFoldDB" id="A0AAE1JVA1"/>
<sequence length="219" mass="24141">MELENGVTNSDTSLAESSFSSDTSTGYLEDVIAGCSAWYKQQNLPFYYLSQDQKETHFLEDQIDLFPPCSSTRTQSLVDVPPSADFTIPDSENFSTESPSSSAKDMHAASTQEDSPQKRKASRKSDENDASVSKSQKKRIAYPFEIIKRGKAEGETVLEDINRQMRMSPAKPIPHPVRDRVGVPRISDRGFGISGKAVVALTRVHTQGTGSITIFRTKG</sequence>
<dbReference type="Proteomes" id="UP001293593">
    <property type="component" value="Unassembled WGS sequence"/>
</dbReference>
<comment type="caution">
    <text evidence="2">The sequence shown here is derived from an EMBL/GenBank/DDBJ whole genome shotgun (WGS) entry which is preliminary data.</text>
</comment>
<evidence type="ECO:0000313" key="2">
    <source>
        <dbReference type="EMBL" id="KAK4278067.1"/>
    </source>
</evidence>
<evidence type="ECO:0008006" key="4">
    <source>
        <dbReference type="Google" id="ProtNLM"/>
    </source>
</evidence>
<reference evidence="2" key="1">
    <citation type="submission" date="2023-10" db="EMBL/GenBank/DDBJ databases">
        <title>Chromosome-level genome of the transformable northern wattle, Acacia crassicarpa.</title>
        <authorList>
            <person name="Massaro I."/>
            <person name="Sinha N.R."/>
            <person name="Poethig S."/>
            <person name="Leichty A.R."/>
        </authorList>
    </citation>
    <scope>NUCLEOTIDE SEQUENCE</scope>
    <source>
        <strain evidence="2">Acra3RX</strain>
        <tissue evidence="2">Leaf</tissue>
    </source>
</reference>
<dbReference type="GO" id="GO:0007140">
    <property type="term" value="P:male meiotic nuclear division"/>
    <property type="evidence" value="ECO:0007669"/>
    <property type="project" value="InterPro"/>
</dbReference>
<name>A0AAE1JVA1_9FABA</name>
<evidence type="ECO:0000256" key="1">
    <source>
        <dbReference type="SAM" id="MobiDB-lite"/>
    </source>
</evidence>
<feature type="compositionally biased region" description="Low complexity" evidence="1">
    <location>
        <begin position="91"/>
        <end position="102"/>
    </location>
</feature>
<keyword evidence="3" id="KW-1185">Reference proteome</keyword>
<dbReference type="PANTHER" id="PTHR33385:SF13">
    <property type="entry name" value="PROTEIN XRI1"/>
    <property type="match status" value="1"/>
</dbReference>
<feature type="region of interest" description="Disordered" evidence="1">
    <location>
        <begin position="1"/>
        <end position="22"/>
    </location>
</feature>
<accession>A0AAE1JVA1</accession>
<proteinExistence type="predicted"/>
<dbReference type="EMBL" id="JAWXYG010000003">
    <property type="protein sequence ID" value="KAK4278067.1"/>
    <property type="molecule type" value="Genomic_DNA"/>
</dbReference>
<organism evidence="2 3">
    <name type="scientific">Acacia crassicarpa</name>
    <name type="common">northern wattle</name>
    <dbReference type="NCBI Taxonomy" id="499986"/>
    <lineage>
        <taxon>Eukaryota</taxon>
        <taxon>Viridiplantae</taxon>
        <taxon>Streptophyta</taxon>
        <taxon>Embryophyta</taxon>
        <taxon>Tracheophyta</taxon>
        <taxon>Spermatophyta</taxon>
        <taxon>Magnoliopsida</taxon>
        <taxon>eudicotyledons</taxon>
        <taxon>Gunneridae</taxon>
        <taxon>Pentapetalae</taxon>
        <taxon>rosids</taxon>
        <taxon>fabids</taxon>
        <taxon>Fabales</taxon>
        <taxon>Fabaceae</taxon>
        <taxon>Caesalpinioideae</taxon>
        <taxon>mimosoid clade</taxon>
        <taxon>Acacieae</taxon>
        <taxon>Acacia</taxon>
    </lineage>
</organism>
<evidence type="ECO:0000313" key="3">
    <source>
        <dbReference type="Proteomes" id="UP001293593"/>
    </source>
</evidence>
<dbReference type="PANTHER" id="PTHR33385">
    <property type="entry name" value="PROTEIN XRI1"/>
    <property type="match status" value="1"/>
</dbReference>
<gene>
    <name evidence="2" type="ORF">QN277_015963</name>
</gene>
<protein>
    <recommendedName>
        <fullName evidence="4">Protein XRI1</fullName>
    </recommendedName>
</protein>
<dbReference type="GO" id="GO:0007143">
    <property type="term" value="P:female meiotic nuclear division"/>
    <property type="evidence" value="ECO:0007669"/>
    <property type="project" value="InterPro"/>
</dbReference>
<feature type="region of interest" description="Disordered" evidence="1">
    <location>
        <begin position="73"/>
        <end position="135"/>
    </location>
</feature>
<dbReference type="InterPro" id="IPR039933">
    <property type="entry name" value="XRI1"/>
</dbReference>